<keyword evidence="10 16" id="KW-0808">Transferase</keyword>
<keyword evidence="12 16" id="KW-0135">Cellulose biosynthesis</keyword>
<feature type="transmembrane region" description="Helical" evidence="16">
    <location>
        <begin position="89"/>
        <end position="114"/>
    </location>
</feature>
<evidence type="ECO:0000313" key="20">
    <source>
        <dbReference type="Proteomes" id="UP001595962"/>
    </source>
</evidence>
<dbReference type="Gene3D" id="3.90.550.10">
    <property type="entry name" value="Spore Coat Polysaccharide Biosynthesis Protein SpsA, Chain A"/>
    <property type="match status" value="1"/>
</dbReference>
<evidence type="ECO:0000259" key="18">
    <source>
        <dbReference type="Pfam" id="PF07238"/>
    </source>
</evidence>
<keyword evidence="9 16" id="KW-0328">Glycosyltransferase</keyword>
<dbReference type="InterPro" id="IPR003919">
    <property type="entry name" value="Cell_synth_A"/>
</dbReference>
<dbReference type="Gene3D" id="2.40.10.220">
    <property type="entry name" value="predicted glycosyltransferase like domains"/>
    <property type="match status" value="1"/>
</dbReference>
<comment type="cofactor">
    <cofactor evidence="16">
        <name>Mg(2+)</name>
        <dbReference type="ChEBI" id="CHEBI:18420"/>
    </cofactor>
</comment>
<dbReference type="InterPro" id="IPR001173">
    <property type="entry name" value="Glyco_trans_2-like"/>
</dbReference>
<evidence type="ECO:0000313" key="19">
    <source>
        <dbReference type="EMBL" id="MFC4654487.1"/>
    </source>
</evidence>
<dbReference type="PANTHER" id="PTHR43867">
    <property type="entry name" value="CELLULOSE SYNTHASE CATALYTIC SUBUNIT A [UDP-FORMING]"/>
    <property type="match status" value="1"/>
</dbReference>
<keyword evidence="20" id="KW-1185">Reference proteome</keyword>
<dbReference type="InterPro" id="IPR029044">
    <property type="entry name" value="Nucleotide-diphossugar_trans"/>
</dbReference>
<feature type="domain" description="PilZ" evidence="18">
    <location>
        <begin position="558"/>
        <end position="652"/>
    </location>
</feature>
<dbReference type="NCBIfam" id="TIGR03030">
    <property type="entry name" value="CelA"/>
    <property type="match status" value="1"/>
</dbReference>
<feature type="transmembrane region" description="Helical" evidence="16">
    <location>
        <begin position="59"/>
        <end position="77"/>
    </location>
</feature>
<comment type="catalytic activity">
    <reaction evidence="15 16">
        <text>[(1-&gt;4)-beta-D-glucosyl](n) + UDP-alpha-D-glucose = [(1-&gt;4)-beta-D-glucosyl](n+1) + UDP + H(+)</text>
        <dbReference type="Rhea" id="RHEA:19929"/>
        <dbReference type="Rhea" id="RHEA-COMP:10033"/>
        <dbReference type="Rhea" id="RHEA-COMP:10034"/>
        <dbReference type="ChEBI" id="CHEBI:15378"/>
        <dbReference type="ChEBI" id="CHEBI:18246"/>
        <dbReference type="ChEBI" id="CHEBI:58223"/>
        <dbReference type="ChEBI" id="CHEBI:58885"/>
        <dbReference type="EC" id="2.4.1.12"/>
    </reaction>
</comment>
<evidence type="ECO:0000256" key="11">
    <source>
        <dbReference type="ARBA" id="ARBA00022692"/>
    </source>
</evidence>
<dbReference type="EC" id="2.4.1.12" evidence="4 16"/>
<name>A0ABV9JJ40_9GAMM</name>
<dbReference type="InterPro" id="IPR018513">
    <property type="entry name" value="Cell_synthase_bac"/>
</dbReference>
<comment type="caution">
    <text evidence="19">The sequence shown here is derived from an EMBL/GenBank/DDBJ whole genome shotgun (WGS) entry which is preliminary data.</text>
</comment>
<comment type="function">
    <text evidence="16">Catalytic subunit of cellulose synthase. It polymerizes uridine 5'-diphosphate glucose to cellulose.</text>
</comment>
<evidence type="ECO:0000256" key="10">
    <source>
        <dbReference type="ARBA" id="ARBA00022679"/>
    </source>
</evidence>
<accession>A0ABV9JJ40</accession>
<evidence type="ECO:0000256" key="9">
    <source>
        <dbReference type="ARBA" id="ARBA00022676"/>
    </source>
</evidence>
<evidence type="ECO:0000259" key="17">
    <source>
        <dbReference type="Pfam" id="PF00535"/>
    </source>
</evidence>
<dbReference type="CDD" id="cd06421">
    <property type="entry name" value="CESA_CelA_like"/>
    <property type="match status" value="1"/>
</dbReference>
<evidence type="ECO:0000256" key="2">
    <source>
        <dbReference type="ARBA" id="ARBA00005186"/>
    </source>
</evidence>
<evidence type="ECO:0000256" key="4">
    <source>
        <dbReference type="ARBA" id="ARBA00012539"/>
    </source>
</evidence>
<feature type="transmembrane region" description="Helical" evidence="16">
    <location>
        <begin position="393"/>
        <end position="412"/>
    </location>
</feature>
<dbReference type="Pfam" id="PF03552">
    <property type="entry name" value="Cellulose_synt"/>
    <property type="match status" value="1"/>
</dbReference>
<dbReference type="Pfam" id="PF07238">
    <property type="entry name" value="PilZ"/>
    <property type="match status" value="1"/>
</dbReference>
<keyword evidence="7 16" id="KW-0997">Cell inner membrane</keyword>
<evidence type="ECO:0000256" key="3">
    <source>
        <dbReference type="ARBA" id="ARBA00006739"/>
    </source>
</evidence>
<evidence type="ECO:0000256" key="15">
    <source>
        <dbReference type="ARBA" id="ARBA00048682"/>
    </source>
</evidence>
<evidence type="ECO:0000256" key="16">
    <source>
        <dbReference type="RuleBase" id="RU365020"/>
    </source>
</evidence>
<sequence>MTNRDSKAPSKSLSVLAFIFWLLVAIVIVTTPLDLNSQTLFGLACGLLLFLVARIKNHWTHMVMLLMCVIVSTRYLYWRTTETLVFDSLLEGILGVGLLLAEFYAWIILTLGFFQTIWPLERKIVPMPDDVSAWPTVDVYIPTYNESLDVVKDTVLAAQNIDYPRDKLKVYILDDGRRAEFGAFAASAGVGYISRDDNKHAKAGNLNNAIRLTDGELICIFDCDHVSTRAFLQATVGAFIVDPKLALMQTPHFFYSPDPFERNLTTGDEIPREGELFYGPVQKGNDFWNAAFFCGSCAVIRRSAIEEIGGFAVETVTEDAHTALKLQRRGWNSAFLGLPLAAGLATERLALHIGQRARWARGMIQILRMDNPLLGRGLTLPQRLCYLNAMMHFLFALPRIVFLTAPLNYLLFGQNIIDASPEMILAYALPHLLFTTYTNSRLQGRFRHTFWGEIYEAVLSFHLVIPTIATLLNPRKGKFNVTEKGGLLENGYFDYDIVKPHLFTLVLLICGVLSGIVQLIWNEYYNIEPKVLALNLFWAGFSCIMLFASVAVAREMKQVRRTVRLDISLPVVLHLDSGHTRKTKSMNLSMGGAQVENVTQQEENERIVDIEISLNNTAMVFPVETIYRDEECIRFRFSELPIAQRRELVKVVMGRADAWLPSYTEHKDNNILLSCFRVMRSIAGLFQESIVKKKERDYEAEGAARPLSGWKARLALLVVIAVSAVILSNQALSAPAPTVAPDNSVKPANFRDGRTEMYSFEDLGAFEDIYFFGNNTASGMNFTLRNDEFVRSARLKLKLNYSEALLEDESFLDVVLNGQLLQTVELSPFNAKSLEVDIAIEPALILSSNNLGFRLTGRTVQECQNELSKDIWVKVQRDSLLTMSVQRLPVSADLSKFPEPFFNPGAMNRVTVPVVLPANASAATLTSGAIVASYIGRVAEYRHLNFPVMRNLIPMENAIVFVTPDQSIQGLTIPRINGPELRLIDNPLSPVYKLLLVMGRTPEELKTAATYLVTRSNAMQGTVVKAEKTAREPMQPYEVPRWTSTQRVVQFSEFLQEPQLASQGLFHPPVELNFRASPDLFFWDGEYIPMTINYNFPEGDWLDERESSLDVSLNGRFLTSLPVNQTGVWAMLNRWLGRDTRQETAQLRIPPYMLYGENKLRLYHHFAVNSPGCNLNVPKEITGRIHGESSIDLTAAKNFTQLPNLSYFVGVGFPFTRRADLSETVALLPKQPGNEEIETLFELAARMGRDTGYPALGLSVKMGLGYSQDLQGHDLLVISNFRELQSSRVLNQSAFAVERDRMQVKSYSTFDHMLWFLQGDWSRETKAAARVLDSAQNVQGLFSFVSPVDKERVVVVVAAETSAQLPSLIESLNKPLVSSEVLWDMSLVDAGGKVRSARVGEQIAVGRMPWHMELRWFFGQHIIFMVIGLALAAFAGAAILYPLLKHRAENRINKGLSRNE</sequence>
<evidence type="ECO:0000256" key="6">
    <source>
        <dbReference type="ARBA" id="ARBA00022475"/>
    </source>
</evidence>
<comment type="pathway">
    <text evidence="2 16">Glycan metabolism; bacterial cellulose biosynthesis.</text>
</comment>
<dbReference type="Gene3D" id="2.60.120.260">
    <property type="entry name" value="Galactose-binding domain-like"/>
    <property type="match status" value="2"/>
</dbReference>
<dbReference type="PANTHER" id="PTHR43867:SF2">
    <property type="entry name" value="CELLULOSE SYNTHASE CATALYTIC SUBUNIT A [UDP-FORMING]"/>
    <property type="match status" value="1"/>
</dbReference>
<dbReference type="InterPro" id="IPR005150">
    <property type="entry name" value="Cellulose_synth"/>
</dbReference>
<protein>
    <recommendedName>
        <fullName evidence="5 16">Cellulose synthase catalytic subunit [UDP-forming]</fullName>
        <ecNumber evidence="4 16">2.4.1.12</ecNumber>
    </recommendedName>
</protein>
<dbReference type="InterPro" id="IPR009875">
    <property type="entry name" value="PilZ_domain"/>
</dbReference>
<reference evidence="20" key="1">
    <citation type="journal article" date="2019" name="Int. J. Syst. Evol. Microbiol.">
        <title>The Global Catalogue of Microorganisms (GCM) 10K type strain sequencing project: providing services to taxonomists for standard genome sequencing and annotation.</title>
        <authorList>
            <consortium name="The Broad Institute Genomics Platform"/>
            <consortium name="The Broad Institute Genome Sequencing Center for Infectious Disease"/>
            <person name="Wu L."/>
            <person name="Ma J."/>
        </authorList>
    </citation>
    <scope>NUCLEOTIDE SEQUENCE [LARGE SCALE GENOMIC DNA]</scope>
    <source>
        <strain evidence="20">DT28</strain>
    </source>
</reference>
<evidence type="ECO:0000256" key="8">
    <source>
        <dbReference type="ARBA" id="ARBA00022636"/>
    </source>
</evidence>
<dbReference type="EMBL" id="JBHSGB010000005">
    <property type="protein sequence ID" value="MFC4654487.1"/>
    <property type="molecule type" value="Genomic_DNA"/>
</dbReference>
<dbReference type="RefSeq" id="WP_377332415.1">
    <property type="nucleotide sequence ID" value="NZ_JBHSGB010000005.1"/>
</dbReference>
<feature type="transmembrane region" description="Helical" evidence="16">
    <location>
        <begin position="502"/>
        <end position="521"/>
    </location>
</feature>
<feature type="transmembrane region" description="Helical" evidence="16">
    <location>
        <begin position="35"/>
        <end position="52"/>
    </location>
</feature>
<keyword evidence="8 16" id="KW-0973">c-di-GMP</keyword>
<dbReference type="InterPro" id="IPR050321">
    <property type="entry name" value="Glycosyltr_2/OpgH_subfam"/>
</dbReference>
<proteinExistence type="inferred from homology"/>
<evidence type="ECO:0000256" key="12">
    <source>
        <dbReference type="ARBA" id="ARBA00022916"/>
    </source>
</evidence>
<comment type="similarity">
    <text evidence="3">Belongs to the glycosyltransferase 2 family.</text>
</comment>
<feature type="transmembrane region" description="Helical" evidence="16">
    <location>
        <begin position="12"/>
        <end position="29"/>
    </location>
</feature>
<comment type="subcellular location">
    <subcellularLocation>
        <location evidence="1">Cell inner membrane</location>
        <topology evidence="1">Multi-pass membrane protein</topology>
    </subcellularLocation>
</comment>
<gene>
    <name evidence="19" type="primary">bcsA</name>
    <name evidence="19" type="ORF">ACFO3I_05555</name>
</gene>
<dbReference type="PRINTS" id="PR01439">
    <property type="entry name" value="CELLSNTHASEA"/>
</dbReference>
<keyword evidence="13 16" id="KW-1133">Transmembrane helix</keyword>
<dbReference type="Pfam" id="PF00535">
    <property type="entry name" value="Glycos_transf_2"/>
    <property type="match status" value="1"/>
</dbReference>
<feature type="transmembrane region" description="Helical" evidence="16">
    <location>
        <begin position="533"/>
        <end position="553"/>
    </location>
</feature>
<feature type="domain" description="Glycosyltransferase 2-like" evidence="17">
    <location>
        <begin position="139"/>
        <end position="309"/>
    </location>
</feature>
<organism evidence="19 20">
    <name type="scientific">Rheinheimera marina</name>
    <dbReference type="NCBI Taxonomy" id="1774958"/>
    <lineage>
        <taxon>Bacteria</taxon>
        <taxon>Pseudomonadati</taxon>
        <taxon>Pseudomonadota</taxon>
        <taxon>Gammaproteobacteria</taxon>
        <taxon>Chromatiales</taxon>
        <taxon>Chromatiaceae</taxon>
        <taxon>Rheinheimera</taxon>
    </lineage>
</organism>
<dbReference type="SUPFAM" id="SSF53448">
    <property type="entry name" value="Nucleotide-diphospho-sugar transferases"/>
    <property type="match status" value="1"/>
</dbReference>
<evidence type="ECO:0000256" key="13">
    <source>
        <dbReference type="ARBA" id="ARBA00022989"/>
    </source>
</evidence>
<evidence type="ECO:0000256" key="5">
    <source>
        <dbReference type="ARBA" id="ARBA00018714"/>
    </source>
</evidence>
<evidence type="ECO:0000256" key="1">
    <source>
        <dbReference type="ARBA" id="ARBA00004429"/>
    </source>
</evidence>
<evidence type="ECO:0000256" key="7">
    <source>
        <dbReference type="ARBA" id="ARBA00022519"/>
    </source>
</evidence>
<evidence type="ECO:0000256" key="14">
    <source>
        <dbReference type="ARBA" id="ARBA00023136"/>
    </source>
</evidence>
<dbReference type="Proteomes" id="UP001595962">
    <property type="component" value="Unassembled WGS sequence"/>
</dbReference>
<feature type="transmembrane region" description="Helical" evidence="16">
    <location>
        <begin position="714"/>
        <end position="732"/>
    </location>
</feature>
<dbReference type="Pfam" id="PF03170">
    <property type="entry name" value="BcsB"/>
    <property type="match status" value="1"/>
</dbReference>
<feature type="transmembrane region" description="Helical" evidence="16">
    <location>
        <begin position="1422"/>
        <end position="1444"/>
    </location>
</feature>
<keyword evidence="6 16" id="KW-1003">Cell membrane</keyword>
<keyword evidence="11 16" id="KW-0812">Transmembrane</keyword>
<keyword evidence="14 16" id="KW-0472">Membrane</keyword>